<dbReference type="Pfam" id="PF01756">
    <property type="entry name" value="ACOX"/>
    <property type="match status" value="1"/>
</dbReference>
<evidence type="ECO:0000256" key="1">
    <source>
        <dbReference type="ARBA" id="ARBA00001974"/>
    </source>
</evidence>
<dbReference type="InterPro" id="IPR046373">
    <property type="entry name" value="Acyl-CoA_Oxase/DH_mid-dom_sf"/>
</dbReference>
<dbReference type="GO" id="GO:0055088">
    <property type="term" value="P:lipid homeostasis"/>
    <property type="evidence" value="ECO:0007669"/>
    <property type="project" value="TreeGrafter"/>
</dbReference>
<evidence type="ECO:0000256" key="6">
    <source>
        <dbReference type="ARBA" id="ARBA00022827"/>
    </source>
</evidence>
<dbReference type="PANTHER" id="PTHR10909">
    <property type="entry name" value="ELECTRON TRANSPORT OXIDOREDUCTASE"/>
    <property type="match status" value="1"/>
</dbReference>
<dbReference type="Pfam" id="PF22924">
    <property type="entry name" value="ACOX_C_alpha1"/>
    <property type="match status" value="1"/>
</dbReference>
<dbReference type="PANTHER" id="PTHR10909:SF223">
    <property type="entry name" value="ACYL-COENZYME A OXIDASE"/>
    <property type="match status" value="1"/>
</dbReference>
<dbReference type="InterPro" id="IPR036250">
    <property type="entry name" value="AcylCo_DH-like_C"/>
</dbReference>
<keyword evidence="12" id="KW-0472">Membrane</keyword>
<evidence type="ECO:0000256" key="7">
    <source>
        <dbReference type="ARBA" id="ARBA00022832"/>
    </source>
</evidence>
<feature type="domain" description="Acyl-CoA oxidase C-alpha1" evidence="16">
    <location>
        <begin position="991"/>
        <end position="1155"/>
    </location>
</feature>
<name>A0A8J6H6V2_TENMO</name>
<dbReference type="FunFam" id="1.20.140.10:FF:000007">
    <property type="entry name" value="Acyl-coenzyme A oxidase"/>
    <property type="match status" value="1"/>
</dbReference>
<dbReference type="EC" id="1.3.3.6" evidence="4"/>
<keyword evidence="10" id="KW-0576">Peroxisome</keyword>
<evidence type="ECO:0000256" key="11">
    <source>
        <dbReference type="SAM" id="MobiDB-lite"/>
    </source>
</evidence>
<evidence type="ECO:0000256" key="9">
    <source>
        <dbReference type="ARBA" id="ARBA00023098"/>
    </source>
</evidence>
<evidence type="ECO:0000256" key="2">
    <source>
        <dbReference type="ARBA" id="ARBA00004275"/>
    </source>
</evidence>
<evidence type="ECO:0000256" key="8">
    <source>
        <dbReference type="ARBA" id="ARBA00023002"/>
    </source>
</evidence>
<dbReference type="InterPro" id="IPR019537">
    <property type="entry name" value="TMEM65"/>
</dbReference>
<keyword evidence="6" id="KW-0274">FAD</keyword>
<keyword evidence="12" id="KW-1133">Transmembrane helix</keyword>
<comment type="subcellular location">
    <subcellularLocation>
        <location evidence="2">Peroxisome</location>
    </subcellularLocation>
</comment>
<evidence type="ECO:0000256" key="4">
    <source>
        <dbReference type="ARBA" id="ARBA00012870"/>
    </source>
</evidence>
<dbReference type="InterPro" id="IPR012258">
    <property type="entry name" value="Acyl-CoA_oxidase"/>
</dbReference>
<keyword evidence="18" id="KW-1185">Reference proteome</keyword>
<evidence type="ECO:0000259" key="15">
    <source>
        <dbReference type="Pfam" id="PF03184"/>
    </source>
</evidence>
<keyword evidence="5" id="KW-0285">Flavoprotein</keyword>
<evidence type="ECO:0000259" key="16">
    <source>
        <dbReference type="Pfam" id="PF22924"/>
    </source>
</evidence>
<keyword evidence="7" id="KW-0276">Fatty acid metabolism</keyword>
<dbReference type="Gene3D" id="1.20.140.10">
    <property type="entry name" value="Butyryl-CoA Dehydrogenase, subunit A, domain 3"/>
    <property type="match status" value="2"/>
</dbReference>
<organism evidence="17 18">
    <name type="scientific">Tenebrio molitor</name>
    <name type="common">Yellow mealworm beetle</name>
    <dbReference type="NCBI Taxonomy" id="7067"/>
    <lineage>
        <taxon>Eukaryota</taxon>
        <taxon>Metazoa</taxon>
        <taxon>Ecdysozoa</taxon>
        <taxon>Arthropoda</taxon>
        <taxon>Hexapoda</taxon>
        <taxon>Insecta</taxon>
        <taxon>Pterygota</taxon>
        <taxon>Neoptera</taxon>
        <taxon>Endopterygota</taxon>
        <taxon>Coleoptera</taxon>
        <taxon>Polyphaga</taxon>
        <taxon>Cucujiformia</taxon>
        <taxon>Tenebrionidae</taxon>
        <taxon>Tenebrio</taxon>
    </lineage>
</organism>
<evidence type="ECO:0000256" key="5">
    <source>
        <dbReference type="ARBA" id="ARBA00022630"/>
    </source>
</evidence>
<feature type="transmembrane region" description="Helical" evidence="12">
    <location>
        <begin position="198"/>
        <end position="220"/>
    </location>
</feature>
<dbReference type="GO" id="GO:0016402">
    <property type="term" value="F:pristanoyl-CoA oxidase activity"/>
    <property type="evidence" value="ECO:0007669"/>
    <property type="project" value="TreeGrafter"/>
</dbReference>
<proteinExistence type="inferred from homology"/>
<dbReference type="SUPFAM" id="SSF56645">
    <property type="entry name" value="Acyl-CoA dehydrogenase NM domain-like"/>
    <property type="match status" value="1"/>
</dbReference>
<dbReference type="Pfam" id="PF02770">
    <property type="entry name" value="Acyl-CoA_dh_M"/>
    <property type="match status" value="1"/>
</dbReference>
<evidence type="ECO:0000256" key="10">
    <source>
        <dbReference type="ARBA" id="ARBA00023140"/>
    </source>
</evidence>
<dbReference type="Pfam" id="PF03184">
    <property type="entry name" value="DDE_1"/>
    <property type="match status" value="1"/>
</dbReference>
<keyword evidence="8" id="KW-0560">Oxidoreductase</keyword>
<comment type="cofactor">
    <cofactor evidence="1">
        <name>FAD</name>
        <dbReference type="ChEBI" id="CHEBI:57692"/>
    </cofactor>
</comment>
<feature type="transmembrane region" description="Helical" evidence="12">
    <location>
        <begin position="111"/>
        <end position="133"/>
    </location>
</feature>
<feature type="compositionally biased region" description="Basic residues" evidence="11">
    <location>
        <begin position="556"/>
        <end position="566"/>
    </location>
</feature>
<evidence type="ECO:0000313" key="18">
    <source>
        <dbReference type="Proteomes" id="UP000719412"/>
    </source>
</evidence>
<dbReference type="GO" id="GO:0033540">
    <property type="term" value="P:fatty acid beta-oxidation using acyl-CoA oxidase"/>
    <property type="evidence" value="ECO:0007669"/>
    <property type="project" value="TreeGrafter"/>
</dbReference>
<comment type="caution">
    <text evidence="17">The sequence shown here is derived from an EMBL/GenBank/DDBJ whole genome shotgun (WGS) entry which is preliminary data.</text>
</comment>
<dbReference type="FunFam" id="1.20.140.10:FF:000010">
    <property type="entry name" value="Acyl-coenzyme A oxidase"/>
    <property type="match status" value="1"/>
</dbReference>
<dbReference type="FunFam" id="2.40.110.10:FF:000005">
    <property type="entry name" value="Acyl-coenzyme A oxidase"/>
    <property type="match status" value="1"/>
</dbReference>
<dbReference type="InterPro" id="IPR055060">
    <property type="entry name" value="ACOX_C_alpha1"/>
</dbReference>
<protein>
    <recommendedName>
        <fullName evidence="4">acyl-CoA oxidase</fullName>
        <ecNumber evidence="4">1.3.3.6</ecNumber>
    </recommendedName>
</protein>
<reference evidence="17" key="2">
    <citation type="submission" date="2021-08" db="EMBL/GenBank/DDBJ databases">
        <authorList>
            <person name="Eriksson T."/>
        </authorList>
    </citation>
    <scope>NUCLEOTIDE SEQUENCE</scope>
    <source>
        <strain evidence="17">Stoneville</strain>
        <tissue evidence="17">Whole head</tissue>
    </source>
</reference>
<evidence type="ECO:0000259" key="14">
    <source>
        <dbReference type="Pfam" id="PF02770"/>
    </source>
</evidence>
<dbReference type="InterPro" id="IPR006091">
    <property type="entry name" value="Acyl-CoA_Oxase/DH_mid-dom"/>
</dbReference>
<evidence type="ECO:0000259" key="13">
    <source>
        <dbReference type="Pfam" id="PF01756"/>
    </source>
</evidence>
<evidence type="ECO:0000256" key="12">
    <source>
        <dbReference type="SAM" id="Phobius"/>
    </source>
</evidence>
<keyword evidence="9" id="KW-0443">Lipid metabolism</keyword>
<evidence type="ECO:0000256" key="3">
    <source>
        <dbReference type="ARBA" id="ARBA00006288"/>
    </source>
</evidence>
<feature type="domain" description="Acyl-CoA oxidase C-terminal" evidence="13">
    <location>
        <begin position="1202"/>
        <end position="1374"/>
    </location>
</feature>
<feature type="region of interest" description="Disordered" evidence="11">
    <location>
        <begin position="548"/>
        <end position="582"/>
    </location>
</feature>
<keyword evidence="12" id="KW-0812">Transmembrane</keyword>
<dbReference type="Gene3D" id="2.40.110.10">
    <property type="entry name" value="Butyryl-CoA Dehydrogenase, subunit A, domain 2"/>
    <property type="match status" value="1"/>
</dbReference>
<evidence type="ECO:0000313" key="17">
    <source>
        <dbReference type="EMBL" id="KAH0808976.1"/>
    </source>
</evidence>
<dbReference type="GO" id="GO:0071949">
    <property type="term" value="F:FAD binding"/>
    <property type="evidence" value="ECO:0007669"/>
    <property type="project" value="InterPro"/>
</dbReference>
<dbReference type="Proteomes" id="UP000719412">
    <property type="component" value="Unassembled WGS sequence"/>
</dbReference>
<dbReference type="InterPro" id="IPR009100">
    <property type="entry name" value="AcylCoA_DH/oxidase_NM_dom_sf"/>
</dbReference>
<accession>A0A8J6H6V2</accession>
<dbReference type="GO" id="GO:0003676">
    <property type="term" value="F:nucleic acid binding"/>
    <property type="evidence" value="ECO:0007669"/>
    <property type="project" value="InterPro"/>
</dbReference>
<reference evidence="17" key="1">
    <citation type="journal article" date="2020" name="J Insects Food Feed">
        <title>The yellow mealworm (Tenebrio molitor) genome: a resource for the emerging insects as food and feed industry.</title>
        <authorList>
            <person name="Eriksson T."/>
            <person name="Andere A."/>
            <person name="Kelstrup H."/>
            <person name="Emery V."/>
            <person name="Picard C."/>
        </authorList>
    </citation>
    <scope>NUCLEOTIDE SEQUENCE</scope>
    <source>
        <strain evidence="17">Stoneville</strain>
        <tissue evidence="17">Whole head</tissue>
    </source>
</reference>
<dbReference type="Pfam" id="PF10507">
    <property type="entry name" value="TMEM65"/>
    <property type="match status" value="1"/>
</dbReference>
<gene>
    <name evidence="17" type="ORF">GEV33_013814</name>
</gene>
<dbReference type="InterPro" id="IPR004875">
    <property type="entry name" value="DDE_SF_endonuclease_dom"/>
</dbReference>
<dbReference type="GO" id="GO:0005504">
    <property type="term" value="F:fatty acid binding"/>
    <property type="evidence" value="ECO:0007669"/>
    <property type="project" value="TreeGrafter"/>
</dbReference>
<dbReference type="SUPFAM" id="SSF47203">
    <property type="entry name" value="Acyl-CoA dehydrogenase C-terminal domain-like"/>
    <property type="match status" value="2"/>
</dbReference>
<feature type="domain" description="DDE-1" evidence="15">
    <location>
        <begin position="241"/>
        <end position="341"/>
    </location>
</feature>
<comment type="similarity">
    <text evidence="3">Belongs to the acyl-CoA oxidase family.</text>
</comment>
<dbReference type="GO" id="GO:0005777">
    <property type="term" value="C:peroxisome"/>
    <property type="evidence" value="ECO:0007669"/>
    <property type="project" value="UniProtKB-SubCell"/>
</dbReference>
<dbReference type="EMBL" id="JABDTM020028419">
    <property type="protein sequence ID" value="KAH0808976.1"/>
    <property type="molecule type" value="Genomic_DNA"/>
</dbReference>
<sequence>MATKIVRYLEIPKISSNRLQCIVSVPKTKLTNFCQYRYEISNNSHIRNRNFSINYLLSGSAGRAETTSTTQGLSKLQAQELVLRLNGEERNILISALQEYQSKLVKDEYEVAIANSIPFIGFGFLDNFFMLIFGDYIDLYLGSYFCLTTMAAAALGNTFSDVLGIGTAFYVERLANRIGFSPPRLSPMQMDMTCSRNAANFGRVLGVTLGCILGMFPLLFRKPKDDDERSKDVRRFLEQRKLPAKAILILDNVPSHPPVEDLRTNDGNIVTIYMPPNVTPMCQNVIQLTKLFYRSNLLSLVVSRNSNQIAKSIKELNLKDAVINLSLAWDKVEPDVIKKCWENILIPAENDSDSKEDIPLEALREGYKSAAVEECMEDTGTSLNEIQPKAEFSVEEVKTWNNEDETLALESEDIKLPLESGDEMLPLESEDIKLPLESGDDDVEEEEGHDENSLCQRVTSVEAAEAFDKILLWTVGSPSDHQATSVSSRVVAADGSAESRSPYSCCGATSEGRCSSNPWQFVAEVCADYPPRILANFPTACPHRHLARPRDAVVAPRRHRKRKRAVQARSISAQSHPATGRGTSRSSLLVVGWMVDVFWLHRRRRRVHAPRPRWFESNDYSFLATLDRFPLPPAALPIGDTSLTHVMKLAAHSTKPPTPTTMLIPMLKMEPLDTSFIKDPSAGPLDDYRKRATFDWKQMKLFFEDPDLLRVKMHVWETLGNDPTFRRLPVELSAEEMKRRSALQLRKYCQYSFITPEMAKLPYKRKTRYMMTINEALAVTFPDVSVKHAVGIGLFKNTLTTLGTERHQHFLDAAWSGKVKHFLPAVVLFNTYCRLWNSQILACLALTEVAHGSNTKQMRTTATYDKTTQEFVINTPDFEAAKCWVGNLGKTCTIALLFAQLYTNGQCYGLHAFVVPIRDPKTLKPYPGLVVGDMGEKIGLHGIDNGIIMFNNYRIPRENLLNRTADVTPDGEYKSSFSEPGKILGAALENLSTGRVGIMQESSNNLVCAVTIAVRYAALRKQFASKPDEPDELPIIEYQLHQWRLFPYVSAAAVLKIFVMVFTDEYLSAVEKSTSTTQIEDFTSVVAEIHAVVSSAKPLITWTARDAVQECREACGGHGFLKSARFGDLRGAVDPCVTYEGDNNVLGQQASNWLLRQWEKLCKYEEDPCSPLGTCAFLKRYKEILETKFTGSDVQDLFSFDFVHSCYQWLITYLVQETYNKQEYLMQKGKCKTEARNESQVFLASVLTRVFAEYNAFKFYCKEVVKTESKIQDVLKQLGILYGLSNIEKHLSYFYQGGFTNTPRFSHLVKEGVLQVCLSIKDNLLAIIDAMAPPDYVVNSVLGKSDGKLYENLRTAIFHNNGNASRPDWWREIIVSDAPDFNKPKSKL</sequence>
<feature type="transmembrane region" description="Helical" evidence="12">
    <location>
        <begin position="139"/>
        <end position="171"/>
    </location>
</feature>
<feature type="compositionally biased region" description="Polar residues" evidence="11">
    <location>
        <begin position="569"/>
        <end position="582"/>
    </location>
</feature>
<dbReference type="InterPro" id="IPR002655">
    <property type="entry name" value="Acyl-CoA_oxidase_C"/>
</dbReference>
<feature type="domain" description="Acyl-CoA oxidase/dehydrogenase middle" evidence="14">
    <location>
        <begin position="843"/>
        <end position="952"/>
    </location>
</feature>